<dbReference type="STRING" id="5466.A0A4R8RHG3"/>
<dbReference type="Proteomes" id="UP000295703">
    <property type="component" value="Unassembled WGS sequence"/>
</dbReference>
<evidence type="ECO:0000256" key="4">
    <source>
        <dbReference type="SAM" id="MobiDB-lite"/>
    </source>
</evidence>
<feature type="domain" description="AMP-dependent synthetase/ligase" evidence="6">
    <location>
        <begin position="110"/>
        <end position="455"/>
    </location>
</feature>
<keyword evidence="5" id="KW-1133">Transmembrane helix</keyword>
<keyword evidence="5" id="KW-0472">Membrane</keyword>
<accession>A0A4R8RHG3</accession>
<reference evidence="7 8" key="1">
    <citation type="submission" date="2018-12" db="EMBL/GenBank/DDBJ databases">
        <title>Genome sequence and assembly of Colletotrichum trifolii.</title>
        <authorList>
            <person name="Gan P."/>
            <person name="Shirasu K."/>
        </authorList>
    </citation>
    <scope>NUCLEOTIDE SEQUENCE [LARGE SCALE GENOMIC DNA]</scope>
    <source>
        <strain evidence="7 8">543-2</strain>
    </source>
</reference>
<evidence type="ECO:0000313" key="8">
    <source>
        <dbReference type="Proteomes" id="UP000295703"/>
    </source>
</evidence>
<evidence type="ECO:0000256" key="1">
    <source>
        <dbReference type="ARBA" id="ARBA00022450"/>
    </source>
</evidence>
<keyword evidence="5" id="KW-0812">Transmembrane</keyword>
<feature type="transmembrane region" description="Helical" evidence="5">
    <location>
        <begin position="709"/>
        <end position="726"/>
    </location>
</feature>
<evidence type="ECO:0000256" key="2">
    <source>
        <dbReference type="ARBA" id="ARBA00022553"/>
    </source>
</evidence>
<dbReference type="NCBIfam" id="TIGR01733">
    <property type="entry name" value="AA-adenyl-dom"/>
    <property type="match status" value="1"/>
</dbReference>
<evidence type="ECO:0000259" key="6">
    <source>
        <dbReference type="Pfam" id="PF00501"/>
    </source>
</evidence>
<proteinExistence type="predicted"/>
<keyword evidence="8" id="KW-1185">Reference proteome</keyword>
<organism evidence="7 8">
    <name type="scientific">Colletotrichum trifolii</name>
    <dbReference type="NCBI Taxonomy" id="5466"/>
    <lineage>
        <taxon>Eukaryota</taxon>
        <taxon>Fungi</taxon>
        <taxon>Dikarya</taxon>
        <taxon>Ascomycota</taxon>
        <taxon>Pezizomycotina</taxon>
        <taxon>Sordariomycetes</taxon>
        <taxon>Hypocreomycetidae</taxon>
        <taxon>Glomerellales</taxon>
        <taxon>Glomerellaceae</taxon>
        <taxon>Colletotrichum</taxon>
        <taxon>Colletotrichum orbiculare species complex</taxon>
    </lineage>
</organism>
<evidence type="ECO:0000313" key="7">
    <source>
        <dbReference type="EMBL" id="TDZ61645.1"/>
    </source>
</evidence>
<protein>
    <submittedName>
        <fullName evidence="7">Adenylate-forming reductase</fullName>
    </submittedName>
</protein>
<feature type="compositionally biased region" description="Pro residues" evidence="4">
    <location>
        <begin position="55"/>
        <end position="67"/>
    </location>
</feature>
<feature type="region of interest" description="Disordered" evidence="4">
    <location>
        <begin position="1"/>
        <end position="31"/>
    </location>
</feature>
<dbReference type="Gene3D" id="3.40.50.12780">
    <property type="entry name" value="N-terminal domain of ligase-like"/>
    <property type="match status" value="1"/>
</dbReference>
<feature type="compositionally biased region" description="Polar residues" evidence="4">
    <location>
        <begin position="610"/>
        <end position="634"/>
    </location>
</feature>
<evidence type="ECO:0000256" key="5">
    <source>
        <dbReference type="SAM" id="Phobius"/>
    </source>
</evidence>
<gene>
    <name evidence="7" type="ORF">CTRI78_v004300</name>
</gene>
<dbReference type="InterPro" id="IPR045851">
    <property type="entry name" value="AMP-bd_C_sf"/>
</dbReference>
<feature type="transmembrane region" description="Helical" evidence="5">
    <location>
        <begin position="901"/>
        <end position="918"/>
    </location>
</feature>
<comment type="caution">
    <text evidence="7">The sequence shown here is derived from an EMBL/GenBank/DDBJ whole genome shotgun (WGS) entry which is preliminary data.</text>
</comment>
<feature type="transmembrane region" description="Helical" evidence="5">
    <location>
        <begin position="790"/>
        <end position="811"/>
    </location>
</feature>
<keyword evidence="1" id="KW-0596">Phosphopantetheine</keyword>
<feature type="transmembrane region" description="Helical" evidence="5">
    <location>
        <begin position="863"/>
        <end position="881"/>
    </location>
</feature>
<dbReference type="SUPFAM" id="SSF56801">
    <property type="entry name" value="Acetyl-CoA synthetase-like"/>
    <property type="match status" value="1"/>
</dbReference>
<dbReference type="InterPro" id="IPR052979">
    <property type="entry name" value="Adenylate-forming_domain"/>
</dbReference>
<dbReference type="PANTHER" id="PTHR33927">
    <property type="entry name" value="TRANSMEMBRANE PROTEIN"/>
    <property type="match status" value="1"/>
</dbReference>
<keyword evidence="3" id="KW-0175">Coiled coil</keyword>
<feature type="transmembrane region" description="Helical" evidence="5">
    <location>
        <begin position="823"/>
        <end position="843"/>
    </location>
</feature>
<name>A0A4R8RHG3_COLTR</name>
<feature type="region of interest" description="Disordered" evidence="4">
    <location>
        <begin position="49"/>
        <end position="73"/>
    </location>
</feature>
<dbReference type="Pfam" id="PF00501">
    <property type="entry name" value="AMP-binding"/>
    <property type="match status" value="1"/>
</dbReference>
<sequence length="1126" mass="123557">MVQDGDGPPVGWDVWDISTSRFPPPPSTADDQLERVSLSSLVGTILITGSLIPRPQQPPPSSPPPPTTTMVSSRPFHSLEGLSLADRVLFNQFSRGPAEPVPYRVVHHAFESIAAAHPDVTAVRHFDGTTMTYRELNRRANVLANELRSNHGLGKGDRVVCVYSRCIEMVVFILAVLKAGGQYVPLDGGIIPEDTLGYDIADSNAPVVLCLPRFREKVLRSIPSDRRDLVRVVDLDAHSWLWKHGNAGHPGVIVKPEDGAYVIYTSGTTGRPKGVDVRHEGVTNTLLAEPSKLGIRVGKNVAQQLNVGFDMCAWEILGTVMNGGTLHIRGSGNDVWRECLQRVDTVIATPSVVLKHMARRQDFSNIRTIAVGGEPCPLALAEQWAPYVKFWNVCGPTEISILNTAHLHKPGKTLSIGRPNPNTNVYVLDDNENPVPIGEMGTMWAGGPGVSGGYLNLPELTSQRYKLDKFTKDGRMMFNTGDLARWLEDGSLEPLGRKDDQVKISGFRVELDGVSRAIERHHAVTKGCALKIEDRLWGFYSASSPVDEAELEAIVGEGQPFYAVPTVWKHLPVIELTANGKVDKRALRDIAAGGAEQSRPPLPLPPIKTGMSTPETLSSASSIKTEVASPTKSESGLTLVDSRNFTLVESRGSDPDLEKTAAFVEEKEEEEEKEEKECEKEQDYKLPSKNGFHGWRWIRHRGLNAYRKLFGVIFLANLGVFAMLLWDARDSNFSLPLNHVATAVSANLLGAVLLRQDYVVNFIFWLCSRVPTSAPLWLRRHLARVYHNGGVHSGCAVSATVWWVIFTGAATGNFLAPDALHNVTLVTLVLTYCILLLLLSILVMAYPTIRAKMHDQFEWTHRFAGWSALALVWAHVIATAASTASPSDDPLGTTLVKTPSLYLVALTTLSIALPWMRLRRVKVVPEPLSKHAVRLHFDFCTPGPCTSRGVRITDRPMVEWHAFAAIPEPSGKGFSIVVSKAGDWTKRIIENPPTSIWTRGTPASGVLAVAPLFKKMVLVATGSGIGPCLPVLMERRVPARVVWSTKNPLKTYGRGVMDTILAADPDALIWDSDERGRPDLVQLAYNVYRESGAECVAIISNGPTTNKFVYQMESRGIPAFGPIWDS</sequence>
<evidence type="ECO:0000256" key="3">
    <source>
        <dbReference type="SAM" id="Coils"/>
    </source>
</evidence>
<feature type="region of interest" description="Disordered" evidence="4">
    <location>
        <begin position="591"/>
        <end position="634"/>
    </location>
</feature>
<dbReference type="InterPro" id="IPR010071">
    <property type="entry name" value="AA_adenyl_dom"/>
</dbReference>
<dbReference type="Gene3D" id="3.30.300.30">
    <property type="match status" value="1"/>
</dbReference>
<dbReference type="EMBL" id="RYZW01000030">
    <property type="protein sequence ID" value="TDZ61645.1"/>
    <property type="molecule type" value="Genomic_DNA"/>
</dbReference>
<dbReference type="AlphaFoldDB" id="A0A4R8RHG3"/>
<dbReference type="PROSITE" id="PS00455">
    <property type="entry name" value="AMP_BINDING"/>
    <property type="match status" value="1"/>
</dbReference>
<dbReference type="PANTHER" id="PTHR33927:SF5">
    <property type="entry name" value="ENZYME, PUTATIVE (AFU_ORTHOLOGUE AFUA_8G01222)-RELATED"/>
    <property type="match status" value="1"/>
</dbReference>
<feature type="coiled-coil region" evidence="3">
    <location>
        <begin position="657"/>
        <end position="684"/>
    </location>
</feature>
<dbReference type="InterPro" id="IPR042099">
    <property type="entry name" value="ANL_N_sf"/>
</dbReference>
<dbReference type="InterPro" id="IPR000873">
    <property type="entry name" value="AMP-dep_synth/lig_dom"/>
</dbReference>
<keyword evidence="2" id="KW-0597">Phosphoprotein</keyword>
<dbReference type="InterPro" id="IPR020845">
    <property type="entry name" value="AMP-binding_CS"/>
</dbReference>